<name>A0ABU6JKW9_9GAMM</name>
<keyword evidence="5" id="KW-1185">Reference proteome</keyword>
<evidence type="ECO:0000313" key="5">
    <source>
        <dbReference type="Proteomes" id="UP001309705"/>
    </source>
</evidence>
<dbReference type="Pfam" id="PF14246">
    <property type="entry name" value="TetR_C_7"/>
    <property type="match status" value="1"/>
</dbReference>
<dbReference type="SUPFAM" id="SSF46689">
    <property type="entry name" value="Homeodomain-like"/>
    <property type="match status" value="1"/>
</dbReference>
<dbReference type="RefSeq" id="WP_327616519.1">
    <property type="nucleotide sequence ID" value="NZ_JAYWTM010000001.1"/>
</dbReference>
<dbReference type="Pfam" id="PF00440">
    <property type="entry name" value="TetR_N"/>
    <property type="match status" value="1"/>
</dbReference>
<evidence type="ECO:0000313" key="4">
    <source>
        <dbReference type="EMBL" id="MEC5341319.1"/>
    </source>
</evidence>
<evidence type="ECO:0000256" key="2">
    <source>
        <dbReference type="PROSITE-ProRule" id="PRU00335"/>
    </source>
</evidence>
<dbReference type="EMBL" id="JAYWTM010000001">
    <property type="protein sequence ID" value="MEC5341319.1"/>
    <property type="molecule type" value="Genomic_DNA"/>
</dbReference>
<evidence type="ECO:0000259" key="3">
    <source>
        <dbReference type="PROSITE" id="PS50977"/>
    </source>
</evidence>
<organism evidence="4 5">
    <name type="scientific">Brenneria populi</name>
    <dbReference type="NCBI Taxonomy" id="1505588"/>
    <lineage>
        <taxon>Bacteria</taxon>
        <taxon>Pseudomonadati</taxon>
        <taxon>Pseudomonadota</taxon>
        <taxon>Gammaproteobacteria</taxon>
        <taxon>Enterobacterales</taxon>
        <taxon>Pectobacteriaceae</taxon>
        <taxon>Brenneria</taxon>
    </lineage>
</organism>
<dbReference type="InterPro" id="IPR009057">
    <property type="entry name" value="Homeodomain-like_sf"/>
</dbReference>
<gene>
    <name evidence="4" type="ORF">VSX58_01660</name>
</gene>
<sequence>MRTLTEERRQAIITAAAQLFQEIGYERASMNEVAKRVGGSKATLYNYFSSKEELFETVVRTYSANFMTDAAAELTKPGSENLSIEQKLTLFGERMLQVLAGENQALQIYRVVVGESGHSDIGTLFHESGIRQSLETLAQAMADAAQKGELIAGDPELRVKQFTALVKAEADALLYQRELPRFTRAQIQQMVRNGVQLFLHGATSQKKESNP</sequence>
<dbReference type="Gene3D" id="1.10.357.10">
    <property type="entry name" value="Tetracycline Repressor, domain 2"/>
    <property type="match status" value="1"/>
</dbReference>
<keyword evidence="1 2" id="KW-0238">DNA-binding</keyword>
<feature type="domain" description="HTH tetR-type" evidence="3">
    <location>
        <begin position="6"/>
        <end position="66"/>
    </location>
</feature>
<accession>A0ABU6JKW9</accession>
<dbReference type="PRINTS" id="PR00455">
    <property type="entry name" value="HTHTETR"/>
</dbReference>
<proteinExistence type="predicted"/>
<dbReference type="InterPro" id="IPR001647">
    <property type="entry name" value="HTH_TetR"/>
</dbReference>
<dbReference type="PANTHER" id="PTHR30055">
    <property type="entry name" value="HTH-TYPE TRANSCRIPTIONAL REGULATOR RUTR"/>
    <property type="match status" value="1"/>
</dbReference>
<comment type="caution">
    <text evidence="4">The sequence shown here is derived from an EMBL/GenBank/DDBJ whole genome shotgun (WGS) entry which is preliminary data.</text>
</comment>
<dbReference type="PROSITE" id="PS50977">
    <property type="entry name" value="HTH_TETR_2"/>
    <property type="match status" value="1"/>
</dbReference>
<dbReference type="InterPro" id="IPR050109">
    <property type="entry name" value="HTH-type_TetR-like_transc_reg"/>
</dbReference>
<feature type="DNA-binding region" description="H-T-H motif" evidence="2">
    <location>
        <begin position="29"/>
        <end position="48"/>
    </location>
</feature>
<dbReference type="InterPro" id="IPR036271">
    <property type="entry name" value="Tet_transcr_reg_TetR-rel_C_sf"/>
</dbReference>
<dbReference type="SUPFAM" id="SSF48498">
    <property type="entry name" value="Tetracyclin repressor-like, C-terminal domain"/>
    <property type="match status" value="1"/>
</dbReference>
<evidence type="ECO:0000256" key="1">
    <source>
        <dbReference type="ARBA" id="ARBA00023125"/>
    </source>
</evidence>
<protein>
    <submittedName>
        <fullName evidence="4">TetR/AcrR family transcriptional regulator</fullName>
    </submittedName>
</protein>
<reference evidence="4 5" key="1">
    <citation type="journal article" date="2017" name="Int. J. Syst. Evol. Microbiol.">
        <title>Brenneria populi subsp. brevivirga subsp. nov. isolated from symptomatic bark of Populus x euramericana canker, and description of Brenneria populi subsp. populi subsp. nov.</title>
        <authorList>
            <person name="Zheng M.H."/>
            <person name="Piao C.G."/>
            <person name="Xue H."/>
            <person name="Guo M.W."/>
            <person name="Li Y."/>
        </authorList>
    </citation>
    <scope>NUCLEOTIDE SEQUENCE [LARGE SCALE GENOMIC DNA]</scope>
    <source>
        <strain evidence="4 5">D9-5</strain>
    </source>
</reference>
<dbReference type="PANTHER" id="PTHR30055:SF119">
    <property type="entry name" value="NALC"/>
    <property type="match status" value="1"/>
</dbReference>
<dbReference type="InterPro" id="IPR039536">
    <property type="entry name" value="TetR_C_Proteobacteria"/>
</dbReference>
<dbReference type="Proteomes" id="UP001309705">
    <property type="component" value="Unassembled WGS sequence"/>
</dbReference>